<sequence length="210" mass="22513">MNSVLWRNKLADSLPFYYGWVIAASTVSVSLSTCTVMAIATLSVFVVPMTQELGWSRGLFSGAVSLGGICAVFVSPIVGKWLDRSGSGLMLSMASMLTGALAIGLSFVGNPAAFYALYVPGRLIWSGPLELGITTAISNWFIRRRPLGLATDAVAKGAGLAMIPFLAQFIITGWDWRTAWITLGVLTFAFGVIPPILFMARRPEDMGLEP</sequence>
<gene>
    <name evidence="2" type="ORF">METZ01_LOCUS517814</name>
</gene>
<dbReference type="GO" id="GO:0022857">
    <property type="term" value="F:transmembrane transporter activity"/>
    <property type="evidence" value="ECO:0007669"/>
    <property type="project" value="InterPro"/>
</dbReference>
<dbReference type="InterPro" id="IPR011701">
    <property type="entry name" value="MFS"/>
</dbReference>
<protein>
    <recommendedName>
        <fullName evidence="3">Major facilitator superfamily (MFS) profile domain-containing protein</fullName>
    </recommendedName>
</protein>
<organism evidence="2">
    <name type="scientific">marine metagenome</name>
    <dbReference type="NCBI Taxonomy" id="408172"/>
    <lineage>
        <taxon>unclassified sequences</taxon>
        <taxon>metagenomes</taxon>
        <taxon>ecological metagenomes</taxon>
    </lineage>
</organism>
<dbReference type="SUPFAM" id="SSF103473">
    <property type="entry name" value="MFS general substrate transporter"/>
    <property type="match status" value="1"/>
</dbReference>
<feature type="transmembrane region" description="Helical" evidence="1">
    <location>
        <begin position="154"/>
        <end position="174"/>
    </location>
</feature>
<name>A0A383F8C3_9ZZZZ</name>
<dbReference type="AlphaFoldDB" id="A0A383F8C3"/>
<feature type="transmembrane region" description="Helical" evidence="1">
    <location>
        <begin position="20"/>
        <end position="47"/>
    </location>
</feature>
<evidence type="ECO:0000313" key="2">
    <source>
        <dbReference type="EMBL" id="SVE64960.1"/>
    </source>
</evidence>
<dbReference type="Pfam" id="PF07690">
    <property type="entry name" value="MFS_1"/>
    <property type="match status" value="1"/>
</dbReference>
<feature type="transmembrane region" description="Helical" evidence="1">
    <location>
        <begin position="94"/>
        <end position="117"/>
    </location>
</feature>
<accession>A0A383F8C3</accession>
<dbReference type="InterPro" id="IPR036259">
    <property type="entry name" value="MFS_trans_sf"/>
</dbReference>
<evidence type="ECO:0008006" key="3">
    <source>
        <dbReference type="Google" id="ProtNLM"/>
    </source>
</evidence>
<reference evidence="2" key="1">
    <citation type="submission" date="2018-05" db="EMBL/GenBank/DDBJ databases">
        <authorList>
            <person name="Lanie J.A."/>
            <person name="Ng W.-L."/>
            <person name="Kazmierczak K.M."/>
            <person name="Andrzejewski T.M."/>
            <person name="Davidsen T.M."/>
            <person name="Wayne K.J."/>
            <person name="Tettelin H."/>
            <person name="Glass J.I."/>
            <person name="Rusch D."/>
            <person name="Podicherti R."/>
            <person name="Tsui H.-C.T."/>
            <person name="Winkler M.E."/>
        </authorList>
    </citation>
    <scope>NUCLEOTIDE SEQUENCE</scope>
</reference>
<keyword evidence="1" id="KW-0472">Membrane</keyword>
<feature type="transmembrane region" description="Helical" evidence="1">
    <location>
        <begin position="180"/>
        <end position="200"/>
    </location>
</feature>
<dbReference type="Gene3D" id="1.20.1250.20">
    <property type="entry name" value="MFS general substrate transporter like domains"/>
    <property type="match status" value="1"/>
</dbReference>
<evidence type="ECO:0000256" key="1">
    <source>
        <dbReference type="SAM" id="Phobius"/>
    </source>
</evidence>
<feature type="non-terminal residue" evidence="2">
    <location>
        <position position="210"/>
    </location>
</feature>
<keyword evidence="1" id="KW-0812">Transmembrane</keyword>
<dbReference type="EMBL" id="UINC01232125">
    <property type="protein sequence ID" value="SVE64960.1"/>
    <property type="molecule type" value="Genomic_DNA"/>
</dbReference>
<feature type="transmembrane region" description="Helical" evidence="1">
    <location>
        <begin position="59"/>
        <end position="82"/>
    </location>
</feature>
<keyword evidence="1" id="KW-1133">Transmembrane helix</keyword>
<feature type="transmembrane region" description="Helical" evidence="1">
    <location>
        <begin position="123"/>
        <end position="142"/>
    </location>
</feature>
<proteinExistence type="predicted"/>